<dbReference type="GO" id="GO:0005737">
    <property type="term" value="C:cytoplasm"/>
    <property type="evidence" value="ECO:0007669"/>
    <property type="project" value="UniProtKB-SubCell"/>
</dbReference>
<dbReference type="CTD" id="23192"/>
<evidence type="ECO:0000256" key="11">
    <source>
        <dbReference type="RuleBase" id="RU363115"/>
    </source>
</evidence>
<evidence type="ECO:0000256" key="1">
    <source>
        <dbReference type="ARBA" id="ARBA00004496"/>
    </source>
</evidence>
<dbReference type="Pfam" id="PF03416">
    <property type="entry name" value="Peptidase_C54"/>
    <property type="match status" value="1"/>
</dbReference>
<dbReference type="InterPro" id="IPR038765">
    <property type="entry name" value="Papain-like_cys_pep_sf"/>
</dbReference>
<keyword evidence="5 11" id="KW-0645">Protease</keyword>
<dbReference type="PANTHER" id="PTHR22624">
    <property type="entry name" value="CYSTEINE PROTEASE ATG4"/>
    <property type="match status" value="1"/>
</dbReference>
<evidence type="ECO:0000256" key="5">
    <source>
        <dbReference type="ARBA" id="ARBA00022670"/>
    </source>
</evidence>
<dbReference type="InterPro" id="IPR005078">
    <property type="entry name" value="Peptidase_C54"/>
</dbReference>
<dbReference type="Proteomes" id="UP001652626">
    <property type="component" value="Chromosome 19"/>
</dbReference>
<dbReference type="GO" id="GO:0035973">
    <property type="term" value="P:aggrephagy"/>
    <property type="evidence" value="ECO:0007669"/>
    <property type="project" value="TreeGrafter"/>
</dbReference>
<keyword evidence="13" id="KW-1185">Reference proteome</keyword>
<dbReference type="RefSeq" id="XP_026494204.1">
    <property type="nucleotide sequence ID" value="XM_026638419.2"/>
</dbReference>
<dbReference type="OrthoDB" id="2960936at2759"/>
<evidence type="ECO:0000256" key="9">
    <source>
        <dbReference type="ARBA" id="ARBA00023006"/>
    </source>
</evidence>
<dbReference type="GO" id="GO:0004197">
    <property type="term" value="F:cysteine-type endopeptidase activity"/>
    <property type="evidence" value="ECO:0007669"/>
    <property type="project" value="TreeGrafter"/>
</dbReference>
<evidence type="ECO:0000313" key="13">
    <source>
        <dbReference type="Proteomes" id="UP001652626"/>
    </source>
</evidence>
<dbReference type="GO" id="GO:0000045">
    <property type="term" value="P:autophagosome assembly"/>
    <property type="evidence" value="ECO:0007669"/>
    <property type="project" value="TreeGrafter"/>
</dbReference>
<evidence type="ECO:0000259" key="12">
    <source>
        <dbReference type="Pfam" id="PF03416"/>
    </source>
</evidence>
<keyword evidence="9 11" id="KW-0072">Autophagy</keyword>
<dbReference type="GO" id="GO:0015031">
    <property type="term" value="P:protein transport"/>
    <property type="evidence" value="ECO:0007669"/>
    <property type="project" value="UniProtKB-KW"/>
</dbReference>
<accession>A0A8B8IAY7</accession>
<dbReference type="AlphaFoldDB" id="A0A8B8IAY7"/>
<comment type="catalytic activity">
    <reaction evidence="10">
        <text>[protein]-C-terminal L-amino acid-glycyl-phosphatidylethanolamide + H2O = [protein]-C-terminal L-amino acid-glycine + a 1,2-diacyl-sn-glycero-3-phosphoethanolamine</text>
        <dbReference type="Rhea" id="RHEA:67548"/>
        <dbReference type="Rhea" id="RHEA-COMP:17323"/>
        <dbReference type="Rhea" id="RHEA-COMP:17324"/>
        <dbReference type="ChEBI" id="CHEBI:15377"/>
        <dbReference type="ChEBI" id="CHEBI:64612"/>
        <dbReference type="ChEBI" id="CHEBI:172940"/>
        <dbReference type="ChEBI" id="CHEBI:172941"/>
    </reaction>
    <physiologicalReaction direction="left-to-right" evidence="10">
        <dbReference type="Rhea" id="RHEA:67549"/>
    </physiologicalReaction>
</comment>
<gene>
    <name evidence="14" type="primary">LOC113399320</name>
</gene>
<proteinExistence type="inferred from homology"/>
<feature type="domain" description="Peptidase C54 catalytic" evidence="12">
    <location>
        <begin position="129"/>
        <end position="406"/>
    </location>
</feature>
<sequence length="474" mass="53571">MMNGTNSTIVPNSVLNTSTNSVKQDATAMKVENVGKAATSKDNTRDSSEDLLDLKGKVESRLLSMWNNVKFGWTVKLKTSFSKESPVWLLGRCYHRKLSPSGSLESSTEIGMEAGALDPMEQIYGEGIEGFKSDFISKVWMTYRREFPTMSGSTFTTDCGWGCMLRSGQMMLAQALVCHFLGRSWRWSPEKAIQNAREFQEDCLHRMIIKWFGDKSSVNSPLSIHQMVNLGESLGKKPGDWYGPASVAHCLRAVMIAASNENYEFDKLEVYVAQDSTVYIQDVYSHCRLANGSWKSLILLVPVKLGTDKINPIYAPCLTSLLTLDFCIGIIGGRPKHSLYFVGYQDDRLIHLDPHYCQEMVDVWQPNFSLQTFHCRSPRKMPISKMDPSCCIGFYLATHHDFETFINIISSFLVPQGVSSSNEYPIFTLHNGSRSLVMDLPNVRNSIYETEHHWMTPNIQDSDTDMESEEFVLL</sequence>
<organism evidence="13 14">
    <name type="scientific">Vanessa tameamea</name>
    <name type="common">Kamehameha butterfly</name>
    <dbReference type="NCBI Taxonomy" id="334116"/>
    <lineage>
        <taxon>Eukaryota</taxon>
        <taxon>Metazoa</taxon>
        <taxon>Ecdysozoa</taxon>
        <taxon>Arthropoda</taxon>
        <taxon>Hexapoda</taxon>
        <taxon>Insecta</taxon>
        <taxon>Pterygota</taxon>
        <taxon>Neoptera</taxon>
        <taxon>Endopterygota</taxon>
        <taxon>Lepidoptera</taxon>
        <taxon>Glossata</taxon>
        <taxon>Ditrysia</taxon>
        <taxon>Papilionoidea</taxon>
        <taxon>Nymphalidae</taxon>
        <taxon>Nymphalinae</taxon>
        <taxon>Vanessa</taxon>
    </lineage>
</organism>
<reference evidence="14" key="1">
    <citation type="submission" date="2025-08" db="UniProtKB">
        <authorList>
            <consortium name="RefSeq"/>
        </authorList>
    </citation>
    <scope>IDENTIFICATION</scope>
    <source>
        <tissue evidence="14">Whole body</tissue>
    </source>
</reference>
<keyword evidence="3" id="KW-0813">Transport</keyword>
<dbReference type="GO" id="GO:0016485">
    <property type="term" value="P:protein processing"/>
    <property type="evidence" value="ECO:0007669"/>
    <property type="project" value="TreeGrafter"/>
</dbReference>
<evidence type="ECO:0000256" key="4">
    <source>
        <dbReference type="ARBA" id="ARBA00022490"/>
    </source>
</evidence>
<keyword evidence="4 11" id="KW-0963">Cytoplasm</keyword>
<dbReference type="GO" id="GO:0019786">
    <property type="term" value="F:protein-phosphatidylethanolamide deconjugating activity"/>
    <property type="evidence" value="ECO:0007669"/>
    <property type="project" value="InterPro"/>
</dbReference>
<dbReference type="PANTHER" id="PTHR22624:SF52">
    <property type="entry name" value="CYSTEINE PROTEASE"/>
    <property type="match status" value="1"/>
</dbReference>
<dbReference type="GeneID" id="113399320"/>
<evidence type="ECO:0000256" key="7">
    <source>
        <dbReference type="ARBA" id="ARBA00022807"/>
    </source>
</evidence>
<keyword evidence="8 11" id="KW-0653">Protein transport</keyword>
<dbReference type="InterPro" id="IPR046792">
    <property type="entry name" value="Peptidase_C54_cat"/>
</dbReference>
<comment type="subcellular location">
    <subcellularLocation>
        <location evidence="1 11">Cytoplasm</location>
    </subcellularLocation>
</comment>
<dbReference type="SUPFAM" id="SSF54001">
    <property type="entry name" value="Cysteine proteinases"/>
    <property type="match status" value="1"/>
</dbReference>
<evidence type="ECO:0000313" key="14">
    <source>
        <dbReference type="RefSeq" id="XP_026494204.1"/>
    </source>
</evidence>
<dbReference type="GO" id="GO:0000423">
    <property type="term" value="P:mitophagy"/>
    <property type="evidence" value="ECO:0007669"/>
    <property type="project" value="TreeGrafter"/>
</dbReference>
<dbReference type="GO" id="GO:0034727">
    <property type="term" value="P:piecemeal microautophagy of the nucleus"/>
    <property type="evidence" value="ECO:0007669"/>
    <property type="project" value="TreeGrafter"/>
</dbReference>
<dbReference type="EC" id="3.4.22.-" evidence="11"/>
<evidence type="ECO:0000256" key="2">
    <source>
        <dbReference type="ARBA" id="ARBA00010958"/>
    </source>
</evidence>
<comment type="similarity">
    <text evidence="2 11">Belongs to the peptidase C54 family.</text>
</comment>
<protein>
    <recommendedName>
        <fullName evidence="11">Cysteine protease</fullName>
        <ecNumber evidence="11">3.4.22.-</ecNumber>
    </recommendedName>
</protein>
<dbReference type="OMA" id="MPRDWAW"/>
<comment type="function">
    <text evidence="11">Cysteine protease that plays a key role in autophagy by mediating both proteolytic activation and delipidation of ATG8 family proteins.</text>
</comment>
<evidence type="ECO:0000256" key="6">
    <source>
        <dbReference type="ARBA" id="ARBA00022801"/>
    </source>
</evidence>
<keyword evidence="7" id="KW-0788">Thiol protease</keyword>
<evidence type="ECO:0000256" key="3">
    <source>
        <dbReference type="ARBA" id="ARBA00022448"/>
    </source>
</evidence>
<keyword evidence="6 11" id="KW-0378">Hydrolase</keyword>
<evidence type="ECO:0000256" key="8">
    <source>
        <dbReference type="ARBA" id="ARBA00022927"/>
    </source>
</evidence>
<name>A0A8B8IAY7_VANTA</name>
<evidence type="ECO:0000256" key="10">
    <source>
        <dbReference type="ARBA" id="ARBA00029362"/>
    </source>
</evidence>